<protein>
    <submittedName>
        <fullName evidence="2">Uncharacterized protein</fullName>
    </submittedName>
</protein>
<gene>
    <name evidence="2" type="ORF">UV02_C0006G0007</name>
</gene>
<evidence type="ECO:0000313" key="2">
    <source>
        <dbReference type="EMBL" id="KKS42853.1"/>
    </source>
</evidence>
<keyword evidence="1" id="KW-1133">Transmembrane helix</keyword>
<reference evidence="2 3" key="1">
    <citation type="journal article" date="2015" name="Nature">
        <title>rRNA introns, odd ribosomes, and small enigmatic genomes across a large radiation of phyla.</title>
        <authorList>
            <person name="Brown C.T."/>
            <person name="Hug L.A."/>
            <person name="Thomas B.C."/>
            <person name="Sharon I."/>
            <person name="Castelle C.J."/>
            <person name="Singh A."/>
            <person name="Wilkins M.J."/>
            <person name="Williams K.H."/>
            <person name="Banfield J.F."/>
        </authorList>
    </citation>
    <scope>NUCLEOTIDE SEQUENCE [LARGE SCALE GENOMIC DNA]</scope>
</reference>
<keyword evidence="1" id="KW-0472">Membrane</keyword>
<feature type="transmembrane region" description="Helical" evidence="1">
    <location>
        <begin position="34"/>
        <end position="56"/>
    </location>
</feature>
<dbReference type="AlphaFoldDB" id="A0A0G1BZI3"/>
<name>A0A0G1BZI3_9BACT</name>
<dbReference type="EMBL" id="LCCW01000006">
    <property type="protein sequence ID" value="KKS42853.1"/>
    <property type="molecule type" value="Genomic_DNA"/>
</dbReference>
<keyword evidence="1" id="KW-0812">Transmembrane</keyword>
<proteinExistence type="predicted"/>
<evidence type="ECO:0000256" key="1">
    <source>
        <dbReference type="SAM" id="Phobius"/>
    </source>
</evidence>
<organism evidence="2 3">
    <name type="scientific">Candidatus Kuenenbacteria bacterium GW2011_GWA2_42_15</name>
    <dbReference type="NCBI Taxonomy" id="1618677"/>
    <lineage>
        <taxon>Bacteria</taxon>
        <taxon>Candidatus Kueneniibacteriota</taxon>
    </lineage>
</organism>
<sequence length="62" mass="6838">MSTGQGKLARLELKSKSWPHSRENCQGTPSAKRLIALTIFYASFVQILIFSLQMLAALTRAG</sequence>
<accession>A0A0G1BZI3</accession>
<comment type="caution">
    <text evidence="2">The sequence shown here is derived from an EMBL/GenBank/DDBJ whole genome shotgun (WGS) entry which is preliminary data.</text>
</comment>
<dbReference type="Proteomes" id="UP000034516">
    <property type="component" value="Unassembled WGS sequence"/>
</dbReference>
<evidence type="ECO:0000313" key="3">
    <source>
        <dbReference type="Proteomes" id="UP000034516"/>
    </source>
</evidence>